<dbReference type="OrthoDB" id="421838at2759"/>
<dbReference type="EMBL" id="GL732641">
    <property type="protein sequence ID" value="EFX69163.1"/>
    <property type="molecule type" value="Genomic_DNA"/>
</dbReference>
<accession>E9HGI7</accession>
<reference evidence="2 3" key="1">
    <citation type="journal article" date="2011" name="Science">
        <title>The ecoresponsive genome of Daphnia pulex.</title>
        <authorList>
            <person name="Colbourne J.K."/>
            <person name="Pfrender M.E."/>
            <person name="Gilbert D."/>
            <person name="Thomas W.K."/>
            <person name="Tucker A."/>
            <person name="Oakley T.H."/>
            <person name="Tokishita S."/>
            <person name="Aerts A."/>
            <person name="Arnold G.J."/>
            <person name="Basu M.K."/>
            <person name="Bauer D.J."/>
            <person name="Caceres C.E."/>
            <person name="Carmel L."/>
            <person name="Casola C."/>
            <person name="Choi J.H."/>
            <person name="Detter J.C."/>
            <person name="Dong Q."/>
            <person name="Dusheyko S."/>
            <person name="Eads B.D."/>
            <person name="Frohlich T."/>
            <person name="Geiler-Samerotte K.A."/>
            <person name="Gerlach D."/>
            <person name="Hatcher P."/>
            <person name="Jogdeo S."/>
            <person name="Krijgsveld J."/>
            <person name="Kriventseva E.V."/>
            <person name="Kultz D."/>
            <person name="Laforsch C."/>
            <person name="Lindquist E."/>
            <person name="Lopez J."/>
            <person name="Manak J.R."/>
            <person name="Muller J."/>
            <person name="Pangilinan J."/>
            <person name="Patwardhan R.P."/>
            <person name="Pitluck S."/>
            <person name="Pritham E.J."/>
            <person name="Rechtsteiner A."/>
            <person name="Rho M."/>
            <person name="Rogozin I.B."/>
            <person name="Sakarya O."/>
            <person name="Salamov A."/>
            <person name="Schaack S."/>
            <person name="Shapiro H."/>
            <person name="Shiga Y."/>
            <person name="Skalitzky C."/>
            <person name="Smith Z."/>
            <person name="Souvorov A."/>
            <person name="Sung W."/>
            <person name="Tang Z."/>
            <person name="Tsuchiya D."/>
            <person name="Tu H."/>
            <person name="Vos H."/>
            <person name="Wang M."/>
            <person name="Wolf Y.I."/>
            <person name="Yamagata H."/>
            <person name="Yamada T."/>
            <person name="Ye Y."/>
            <person name="Shaw J.R."/>
            <person name="Andrews J."/>
            <person name="Crease T.J."/>
            <person name="Tang H."/>
            <person name="Lucas S.M."/>
            <person name="Robertson H.M."/>
            <person name="Bork P."/>
            <person name="Koonin E.V."/>
            <person name="Zdobnov E.M."/>
            <person name="Grigoriev I.V."/>
            <person name="Lynch M."/>
            <person name="Boore J.L."/>
        </authorList>
    </citation>
    <scope>NUCLEOTIDE SEQUENCE [LARGE SCALE GENOMIC DNA]</scope>
</reference>
<evidence type="ECO:0000313" key="2">
    <source>
        <dbReference type="EMBL" id="EFX69163.1"/>
    </source>
</evidence>
<feature type="domain" description="Strawberry notch AAA" evidence="1">
    <location>
        <begin position="189"/>
        <end position="286"/>
    </location>
</feature>
<gene>
    <name evidence="2" type="ORF">DAPPUDRAFT_113924</name>
</gene>
<dbReference type="InterPro" id="IPR026741">
    <property type="entry name" value="SNO"/>
</dbReference>
<dbReference type="STRING" id="6669.E9HGI7"/>
<dbReference type="InParanoid" id="E9HGI7"/>
<dbReference type="PhylomeDB" id="E9HGI7"/>
<dbReference type="Pfam" id="PF13872">
    <property type="entry name" value="AAA_34"/>
    <property type="match status" value="2"/>
</dbReference>
<dbReference type="AlphaFoldDB" id="E9HGI7"/>
<dbReference type="eggNOG" id="KOG1513">
    <property type="taxonomic scope" value="Eukaryota"/>
</dbReference>
<dbReference type="Proteomes" id="UP000000305">
    <property type="component" value="Unassembled WGS sequence"/>
</dbReference>
<protein>
    <recommendedName>
        <fullName evidence="1">Strawberry notch AAA domain-containing protein</fullName>
    </recommendedName>
</protein>
<proteinExistence type="predicted"/>
<dbReference type="HOGENOM" id="CLU_880702_0_0_1"/>
<dbReference type="KEGG" id="dpx:DAPPUDRAFT_113924"/>
<feature type="domain" description="Strawberry notch AAA" evidence="1">
    <location>
        <begin position="122"/>
        <end position="187"/>
    </location>
</feature>
<dbReference type="GO" id="GO:0006355">
    <property type="term" value="P:regulation of DNA-templated transcription"/>
    <property type="evidence" value="ECO:0007669"/>
    <property type="project" value="InterPro"/>
</dbReference>
<name>E9HGI7_DAPPU</name>
<dbReference type="PANTHER" id="PTHR12706:SF30">
    <property type="entry name" value="PROTEIN STRAWBERRY NOTCH-RELATED"/>
    <property type="match status" value="1"/>
</dbReference>
<evidence type="ECO:0000259" key="1">
    <source>
        <dbReference type="Pfam" id="PF13872"/>
    </source>
</evidence>
<sequence>MDSICRELRFAMWSKRTGKSALTFTIKFHPYFNRNSKDTPPNFPFRLWNVVESCGDEVFLTGWGPRLFLCFVKGSRIGFTPSPGPSSWSIRGTPSPSFSLRRLTFGEIVDEPDTFTKVNATHPANIVESSSLASVAPPDTSYTLDFPEEIGLSLLQKETIKIACNQHERVLPDGSRAGFLIEDGTGFAAERDLQDIGAGKEIPVHALKYMKYGHRISGSANGRIKNGIFFSTYACLIAESHSRGEFQTRMDQILKWCHHDFYGVIVFDECHQAKNCVPICSGTAKKVTKGQDLICICNWSLGTTPPRVYGPIGTLG</sequence>
<evidence type="ECO:0000313" key="3">
    <source>
        <dbReference type="Proteomes" id="UP000000305"/>
    </source>
</evidence>
<dbReference type="InterPro" id="IPR039187">
    <property type="entry name" value="SNO_AAA"/>
</dbReference>
<organism evidence="2 3">
    <name type="scientific">Daphnia pulex</name>
    <name type="common">Water flea</name>
    <dbReference type="NCBI Taxonomy" id="6669"/>
    <lineage>
        <taxon>Eukaryota</taxon>
        <taxon>Metazoa</taxon>
        <taxon>Ecdysozoa</taxon>
        <taxon>Arthropoda</taxon>
        <taxon>Crustacea</taxon>
        <taxon>Branchiopoda</taxon>
        <taxon>Diplostraca</taxon>
        <taxon>Cladocera</taxon>
        <taxon>Anomopoda</taxon>
        <taxon>Daphniidae</taxon>
        <taxon>Daphnia</taxon>
    </lineage>
</organism>
<keyword evidence="3" id="KW-1185">Reference proteome</keyword>
<dbReference type="PANTHER" id="PTHR12706">
    <property type="entry name" value="STRAWBERRY NOTCH-RELATED"/>
    <property type="match status" value="1"/>
</dbReference>